<dbReference type="EMBL" id="FQUQ01000001">
    <property type="protein sequence ID" value="SHE67107.1"/>
    <property type="molecule type" value="Genomic_DNA"/>
</dbReference>
<gene>
    <name evidence="3" type="ORF">SAMN04488522_101875</name>
</gene>
<dbReference type="RefSeq" id="WP_073227854.1">
    <property type="nucleotide sequence ID" value="NZ_FQUQ01000001.1"/>
</dbReference>
<organism evidence="3 4">
    <name type="scientific">Pedobacter caeni</name>
    <dbReference type="NCBI Taxonomy" id="288992"/>
    <lineage>
        <taxon>Bacteria</taxon>
        <taxon>Pseudomonadati</taxon>
        <taxon>Bacteroidota</taxon>
        <taxon>Sphingobacteriia</taxon>
        <taxon>Sphingobacteriales</taxon>
        <taxon>Sphingobacteriaceae</taxon>
        <taxon>Pedobacter</taxon>
    </lineage>
</organism>
<evidence type="ECO:0000313" key="3">
    <source>
        <dbReference type="EMBL" id="SHE67107.1"/>
    </source>
</evidence>
<evidence type="ECO:0000313" key="4">
    <source>
        <dbReference type="Proteomes" id="UP000184287"/>
    </source>
</evidence>
<evidence type="ECO:0000259" key="2">
    <source>
        <dbReference type="Pfam" id="PF14534"/>
    </source>
</evidence>
<feature type="signal peptide" evidence="1">
    <location>
        <begin position="1"/>
        <end position="19"/>
    </location>
</feature>
<dbReference type="InterPro" id="IPR027843">
    <property type="entry name" value="DUF4440"/>
</dbReference>
<accession>A0A1M4VDX5</accession>
<dbReference type="Pfam" id="PF14534">
    <property type="entry name" value="DUF4440"/>
    <property type="match status" value="1"/>
</dbReference>
<sequence length="158" mass="17274">MKMILQLVCMMLFALTANAQTLNGSAEERSSLEKATLALRNAFATGNSKLVARLHHPDIVKYFGGDNVLIGRAAVEKGAKEWFENSKVEFIENTVESTVFNKGTAIQTVIFSIKTTPKSGGSPVISRGRSLVVYMRDKNSPTGWLSLREIAQAAPDQK</sequence>
<protein>
    <recommendedName>
        <fullName evidence="2">DUF4440 domain-containing protein</fullName>
    </recommendedName>
</protein>
<feature type="chain" id="PRO_5012454465" description="DUF4440 domain-containing protein" evidence="1">
    <location>
        <begin position="20"/>
        <end position="158"/>
    </location>
</feature>
<dbReference type="STRING" id="288992.SAMN04488522_101875"/>
<dbReference type="SUPFAM" id="SSF54427">
    <property type="entry name" value="NTF2-like"/>
    <property type="match status" value="1"/>
</dbReference>
<dbReference type="OrthoDB" id="678190at2"/>
<dbReference type="Proteomes" id="UP000184287">
    <property type="component" value="Unassembled WGS sequence"/>
</dbReference>
<dbReference type="InterPro" id="IPR032710">
    <property type="entry name" value="NTF2-like_dom_sf"/>
</dbReference>
<feature type="domain" description="DUF4440" evidence="2">
    <location>
        <begin position="35"/>
        <end position="137"/>
    </location>
</feature>
<reference evidence="4" key="1">
    <citation type="submission" date="2016-11" db="EMBL/GenBank/DDBJ databases">
        <authorList>
            <person name="Varghese N."/>
            <person name="Submissions S."/>
        </authorList>
    </citation>
    <scope>NUCLEOTIDE SEQUENCE [LARGE SCALE GENOMIC DNA]</scope>
    <source>
        <strain evidence="4">DSM 16990</strain>
    </source>
</reference>
<dbReference type="AlphaFoldDB" id="A0A1M4VDX5"/>
<dbReference type="Gene3D" id="3.10.450.50">
    <property type="match status" value="1"/>
</dbReference>
<proteinExistence type="predicted"/>
<evidence type="ECO:0000256" key="1">
    <source>
        <dbReference type="SAM" id="SignalP"/>
    </source>
</evidence>
<name>A0A1M4VDX5_9SPHI</name>
<keyword evidence="1" id="KW-0732">Signal</keyword>
<keyword evidence="4" id="KW-1185">Reference proteome</keyword>